<feature type="transmembrane region" description="Helical" evidence="6">
    <location>
        <begin position="428"/>
        <end position="450"/>
    </location>
</feature>
<dbReference type="InterPro" id="IPR038766">
    <property type="entry name" value="Membrane_comp_ABC_pdt"/>
</dbReference>
<evidence type="ECO:0000256" key="6">
    <source>
        <dbReference type="SAM" id="Phobius"/>
    </source>
</evidence>
<sequence>MELNMKYLNLKLRRDLKHHWQQFFSVFLMSLLSVLIFVGLQGAWHGLEKSLDNYISASHLPTVWVQATNLTKKDIEKIEALNQVSKARPKIRVTAAIDSDSDLEHYLTLDSLQSTSDQVTRVVAGEAFSTKETDKVWLNKEYADANHLSLGDKISLTLSGQSISVTLAGLVQSADRIYFTGSLEYIAPNYDNYAYGYISKKSLAKLLQTQLPDNMIDIYASSDDIRDDIENILGNKLISYYNQTTLTDVSEAVDRVGQIRNLSYLFSFIFILLAILSMFTTIRRLIESQTKEIAIIKALGYSNIQVSGHYISFGLLVGTLGALSGLLVSPVMSWFVLETQKRMFSLPKWEIAYSLSSLVVALLVVMICVTSAYFASRKAIKGLPAVFLRGKNRDVKHILLEKIKPLWRSISDEAKWAIRDALTHRIRILMGIIGVAGSMMLLIAGIGMPISMNHLVDKAYNKDFSYSKRLMVSDYESANKAYKGQWVQINQAHFSKDDGYNRLLIIISKGSLVNATTEDGDKIKEGGLYVTNSFAKLANIKVGDKLSVTPYQDKHQYTFSVKGILTSETNQGAYIMADTFKKAGGAFHPHTLLVDKQVSASTIAQDQNVLTVIDKSSQESNAYDLVNSLMSVFLMIIGFALLLVIVVLYNLGSLNFVERTRDYATLQVLGFSKRNLQNITMLENLMTTSVGWLLGIPMGIWFLEQYVATFSTIRLEYTAYVTWQVLLAASVLVWLTSLMTTLFISRKIRTIDMVDALKGVD</sequence>
<dbReference type="Proteomes" id="UP000001873">
    <property type="component" value="Chromosome"/>
</dbReference>
<evidence type="ECO:0000256" key="3">
    <source>
        <dbReference type="ARBA" id="ARBA00022692"/>
    </source>
</evidence>
<dbReference type="KEGG" id="sez:Sez_1907"/>
<evidence type="ECO:0000313" key="8">
    <source>
        <dbReference type="EMBL" id="ACG63229.1"/>
    </source>
</evidence>
<feature type="transmembrane region" description="Helical" evidence="6">
    <location>
        <begin position="682"/>
        <end position="703"/>
    </location>
</feature>
<accession>B4U0M0</accession>
<evidence type="ECO:0000256" key="1">
    <source>
        <dbReference type="ARBA" id="ARBA00004651"/>
    </source>
</evidence>
<protein>
    <submittedName>
        <fullName evidence="8">ABC transporter permease protein</fullName>
    </submittedName>
</protein>
<feature type="transmembrane region" description="Helical" evidence="6">
    <location>
        <begin position="629"/>
        <end position="651"/>
    </location>
</feature>
<keyword evidence="4 6" id="KW-1133">Transmembrane helix</keyword>
<feature type="transmembrane region" description="Helical" evidence="6">
    <location>
        <begin position="351"/>
        <end position="375"/>
    </location>
</feature>
<organism evidence="8 9">
    <name type="scientific">Streptococcus equi subsp. zooepidemicus (strain MGCS10565)</name>
    <dbReference type="NCBI Taxonomy" id="552526"/>
    <lineage>
        <taxon>Bacteria</taxon>
        <taxon>Bacillati</taxon>
        <taxon>Bacillota</taxon>
        <taxon>Bacilli</taxon>
        <taxon>Lactobacillales</taxon>
        <taxon>Streptococcaceae</taxon>
        <taxon>Streptococcus</taxon>
    </lineage>
</organism>
<evidence type="ECO:0000256" key="4">
    <source>
        <dbReference type="ARBA" id="ARBA00022989"/>
    </source>
</evidence>
<dbReference type="HOGENOM" id="CLU_005531_2_1_9"/>
<comment type="subcellular location">
    <subcellularLocation>
        <location evidence="1">Cell membrane</location>
        <topology evidence="1">Multi-pass membrane protein</topology>
    </subcellularLocation>
</comment>
<feature type="domain" description="ABC3 transporter permease C-terminal" evidence="7">
    <location>
        <begin position="635"/>
        <end position="752"/>
    </location>
</feature>
<feature type="transmembrane region" description="Helical" evidence="6">
    <location>
        <begin position="307"/>
        <end position="331"/>
    </location>
</feature>
<evidence type="ECO:0000313" key="9">
    <source>
        <dbReference type="Proteomes" id="UP000001873"/>
    </source>
</evidence>
<feature type="domain" description="ABC3 transporter permease C-terminal" evidence="7">
    <location>
        <begin position="265"/>
        <end position="381"/>
    </location>
</feature>
<reference evidence="8 9" key="1">
    <citation type="journal article" date="2008" name="PLoS ONE">
        <title>Genome sequence of a lancefield group C Streptococcus zooepidemicus strain causing epidemic nephritis: new information about an old disease.</title>
        <authorList>
            <person name="Beres S.B."/>
            <person name="Sesso R."/>
            <person name="Pinto S.W.L."/>
            <person name="Hoe N.P."/>
            <person name="Porcella S.F."/>
            <person name="Deleo F.R."/>
            <person name="Musser J.M."/>
        </authorList>
    </citation>
    <scope>NUCLEOTIDE SEQUENCE [LARGE SCALE GENOMIC DNA]</scope>
    <source>
        <strain evidence="8 9">MGCS10565</strain>
    </source>
</reference>
<evidence type="ECO:0000256" key="2">
    <source>
        <dbReference type="ARBA" id="ARBA00022475"/>
    </source>
</evidence>
<dbReference type="GO" id="GO:0005886">
    <property type="term" value="C:plasma membrane"/>
    <property type="evidence" value="ECO:0007669"/>
    <property type="project" value="UniProtKB-SubCell"/>
</dbReference>
<feature type="transmembrane region" description="Helical" evidence="6">
    <location>
        <begin position="20"/>
        <end position="44"/>
    </location>
</feature>
<feature type="transmembrane region" description="Helical" evidence="6">
    <location>
        <begin position="723"/>
        <end position="744"/>
    </location>
</feature>
<gene>
    <name evidence="8" type="ordered locus">Sez_1907</name>
</gene>
<dbReference type="InterPro" id="IPR003838">
    <property type="entry name" value="ABC3_permease_C"/>
</dbReference>
<dbReference type="AlphaFoldDB" id="B4U0M0"/>
<keyword evidence="3 6" id="KW-0812">Transmembrane</keyword>
<dbReference type="PANTHER" id="PTHR30287:SF1">
    <property type="entry name" value="INNER MEMBRANE PROTEIN"/>
    <property type="match status" value="1"/>
</dbReference>
<dbReference type="EMBL" id="CP001129">
    <property type="protein sequence ID" value="ACG63229.1"/>
    <property type="molecule type" value="Genomic_DNA"/>
</dbReference>
<feature type="transmembrane region" description="Helical" evidence="6">
    <location>
        <begin position="264"/>
        <end position="286"/>
    </location>
</feature>
<evidence type="ECO:0000256" key="5">
    <source>
        <dbReference type="ARBA" id="ARBA00023136"/>
    </source>
</evidence>
<dbReference type="Pfam" id="PF02687">
    <property type="entry name" value="FtsX"/>
    <property type="match status" value="2"/>
</dbReference>
<name>B4U0M0_STREM</name>
<dbReference type="PANTHER" id="PTHR30287">
    <property type="entry name" value="MEMBRANE COMPONENT OF PREDICTED ABC SUPERFAMILY METABOLITE UPTAKE TRANSPORTER"/>
    <property type="match status" value="1"/>
</dbReference>
<evidence type="ECO:0000259" key="7">
    <source>
        <dbReference type="Pfam" id="PF02687"/>
    </source>
</evidence>
<keyword evidence="2" id="KW-1003">Cell membrane</keyword>
<keyword evidence="5 6" id="KW-0472">Membrane</keyword>
<proteinExistence type="predicted"/>